<comment type="cofactor">
    <cofactor evidence="1">
        <name>L-ascorbate</name>
        <dbReference type="ChEBI" id="CHEBI:38290"/>
    </cofactor>
</comment>
<dbReference type="GO" id="GO:0005788">
    <property type="term" value="C:endoplasmic reticulum lumen"/>
    <property type="evidence" value="ECO:0007669"/>
    <property type="project" value="UniProtKB-SubCell"/>
</dbReference>
<dbReference type="FunFam" id="1.10.287.4070:FF:000001">
    <property type="entry name" value="Probable Nucleolar protein 58"/>
    <property type="match status" value="1"/>
</dbReference>
<dbReference type="Proteomes" id="UP001286313">
    <property type="component" value="Unassembled WGS sequence"/>
</dbReference>
<evidence type="ECO:0000256" key="11">
    <source>
        <dbReference type="ARBA" id="ARBA00022964"/>
    </source>
</evidence>
<dbReference type="InterPro" id="IPR045056">
    <property type="entry name" value="Nop56/Nop58"/>
</dbReference>
<feature type="compositionally biased region" description="Basic residues" evidence="18">
    <location>
        <begin position="559"/>
        <end position="575"/>
    </location>
</feature>
<evidence type="ECO:0000259" key="20">
    <source>
        <dbReference type="PROSITE" id="PS51358"/>
    </source>
</evidence>
<dbReference type="GO" id="GO:0042254">
    <property type="term" value="P:ribosome biogenesis"/>
    <property type="evidence" value="ECO:0007669"/>
    <property type="project" value="UniProtKB-KW"/>
</dbReference>
<feature type="region of interest" description="Disordered" evidence="18">
    <location>
        <begin position="477"/>
        <end position="577"/>
    </location>
</feature>
<evidence type="ECO:0000256" key="10">
    <source>
        <dbReference type="ARBA" id="ARBA00022723"/>
    </source>
</evidence>
<dbReference type="SMART" id="SM00931">
    <property type="entry name" value="NOSIC"/>
    <property type="match status" value="1"/>
</dbReference>
<sequence length="1193" mass="133291">MLVLFETAAGFAIFKLLDEKKLQQVDNLFQDFQTPAQASKVVQLQEFKKFVDSAEALQAGVALNEGKICKPLKKLLKKVFAEEAHEQLVVWDAKLGNSIKEKLGVQCVSNTNVSELMRCIKSQVEGLIPGLQEKELSAMALGLGHNLARYKLKFSPDKVDTMIVQAINLLDDIDKELNNYTMRSREWYGWHFPELSKIVTDNQAYVRTVLRMGTRDKAVVTDFSEILPEEVEQKVKEAAEVSMGTEISEEDILNISCLCEQVLELTDYRAQLYEYLTNRMGAIAPNLTILVGELVGARLIAHAGSLMNLAKHPASTIQILGAEKALFRALKERHSTPKYGLLYHAQLVSNTSSKNKGKISRMLAAKAALACRYDALGEETTTDMGIQNRAKLTSRMSMLEDGFTRRISGKGKSMARAEKYLGNSETKEYKIAADSTMESSSKRKFGQVTDSSTEPEAKKIKVEMIEDEVAVTSAAVGEKIKKKKKKKQQGTEAEAKVEVKEELEEECPVASGSGEKKKKKKKKPQQEGQQEGVSMETEVQQQPEETPVEGPQGETGGEKKKKKKNKNKNKPRHALHASWTHINQLRQSETKVVAQMKTVIESLGDLSIVLQGYVSSWEEVEEGGEDLRWEEGDPAAAFSLLRHIGLGWTTVDQALHQAQRTLHGIDELARRADEEPLPNSDDVAASAEAVTHLAHVYDFNTTLLAQSGLVQGLHQYLHQDPSLHQYHALSVSDLAHLGLAAVNKGFFSVGVEFLGAARTRAVHSHTHTHRNTWGEYTLKKLEDLLSTAMKVHNHVLEMRGPRSLNHATAPTPYGNHGGGDLVSGGVSDGEEWRKQRMQGESRSQNIQKKKAKEGHVMMEDNIQCEEEERKERRIHKSNRKGEKHMGVKKREEHVAKEEENKKEVGVDVVLGNEYLKRHGNKTWMVDERPLVERLQMERLCRGEELRPSSVTSKLVCRYMNGGSAWLLLAPFKVEQVALDPSITLVYGVLGREEAAHMRVKAVPHLHQPFNNNKPTRRHTSTTATDHTNTNPTLKHTWMREEEAVPLQQLGRRLHHLLGVAITDDNSEPYMVADYGLGGSYDSHRDTHGPSRTPPRATVGERMATVLTFLQPPAQGGLTVFPWVGAGVGGVAGAALVWWNLLASHEHDFLTRHAACPVLRGYKWIMTKWVGYRGQWRSLPCPADPSRKVTRPSH</sequence>
<keyword evidence="13" id="KW-0408">Iron</keyword>
<evidence type="ECO:0000256" key="19">
    <source>
        <dbReference type="SAM" id="Phobius"/>
    </source>
</evidence>
<evidence type="ECO:0000256" key="18">
    <source>
        <dbReference type="SAM" id="MobiDB-lite"/>
    </source>
</evidence>
<organism evidence="22 23">
    <name type="scientific">Petrolisthes cinctipes</name>
    <name type="common">Flat porcelain crab</name>
    <dbReference type="NCBI Taxonomy" id="88211"/>
    <lineage>
        <taxon>Eukaryota</taxon>
        <taxon>Metazoa</taxon>
        <taxon>Ecdysozoa</taxon>
        <taxon>Arthropoda</taxon>
        <taxon>Crustacea</taxon>
        <taxon>Multicrustacea</taxon>
        <taxon>Malacostraca</taxon>
        <taxon>Eumalacostraca</taxon>
        <taxon>Eucarida</taxon>
        <taxon>Decapoda</taxon>
        <taxon>Pleocyemata</taxon>
        <taxon>Anomura</taxon>
        <taxon>Galatheoidea</taxon>
        <taxon>Porcellanidae</taxon>
        <taxon>Petrolisthes</taxon>
    </lineage>
</organism>
<evidence type="ECO:0000256" key="12">
    <source>
        <dbReference type="ARBA" id="ARBA00023002"/>
    </source>
</evidence>
<comment type="similarity">
    <text evidence="5">Belongs to the P4HA family.</text>
</comment>
<dbReference type="Gene3D" id="1.10.246.90">
    <property type="entry name" value="Nop domain"/>
    <property type="match status" value="1"/>
</dbReference>
<keyword evidence="23" id="KW-1185">Reference proteome</keyword>
<evidence type="ECO:0000256" key="4">
    <source>
        <dbReference type="ARBA" id="ARBA00004604"/>
    </source>
</evidence>
<dbReference type="SMART" id="SM00702">
    <property type="entry name" value="P4Hc"/>
    <property type="match status" value="1"/>
</dbReference>
<dbReference type="InterPro" id="IPR042239">
    <property type="entry name" value="Nop_C"/>
</dbReference>
<gene>
    <name evidence="22" type="ORF">Pcinc_018345</name>
</gene>
<dbReference type="GO" id="GO:0032040">
    <property type="term" value="C:small-subunit processome"/>
    <property type="evidence" value="ECO:0007669"/>
    <property type="project" value="InterPro"/>
</dbReference>
<evidence type="ECO:0000256" key="8">
    <source>
        <dbReference type="ARBA" id="ARBA00020379"/>
    </source>
</evidence>
<dbReference type="GO" id="GO:0004656">
    <property type="term" value="F:procollagen-proline 4-dioxygenase activity"/>
    <property type="evidence" value="ECO:0007669"/>
    <property type="project" value="UniProtKB-EC"/>
</dbReference>
<keyword evidence="10" id="KW-0479">Metal-binding</keyword>
<dbReference type="InterPro" id="IPR005123">
    <property type="entry name" value="Oxoglu/Fe-dep_dioxygenase_dom"/>
</dbReference>
<feature type="region of interest" description="Disordered" evidence="18">
    <location>
        <begin position="825"/>
        <end position="898"/>
    </location>
</feature>
<dbReference type="PANTHER" id="PTHR10894:SF1">
    <property type="entry name" value="NUCLEOLAR PROTEIN 58"/>
    <property type="match status" value="1"/>
</dbReference>
<feature type="transmembrane region" description="Helical" evidence="19">
    <location>
        <begin position="1119"/>
        <end position="1141"/>
    </location>
</feature>
<evidence type="ECO:0000256" key="9">
    <source>
        <dbReference type="ARBA" id="ARBA00022517"/>
    </source>
</evidence>
<dbReference type="InterPro" id="IPR002687">
    <property type="entry name" value="Nop_dom"/>
</dbReference>
<feature type="domain" description="Fe2OG dioxygenase" evidence="21">
    <location>
        <begin position="1065"/>
        <end position="1171"/>
    </location>
</feature>
<reference evidence="22" key="1">
    <citation type="submission" date="2023-10" db="EMBL/GenBank/DDBJ databases">
        <title>Genome assemblies of two species of porcelain crab, Petrolisthes cinctipes and Petrolisthes manimaculis (Anomura: Porcellanidae).</title>
        <authorList>
            <person name="Angst P."/>
        </authorList>
    </citation>
    <scope>NUCLEOTIDE SEQUENCE</scope>
    <source>
        <strain evidence="22">PB745_01</strain>
        <tissue evidence="22">Gill</tissue>
    </source>
</reference>
<dbReference type="GO" id="GO:0031418">
    <property type="term" value="F:L-ascorbic acid binding"/>
    <property type="evidence" value="ECO:0007669"/>
    <property type="project" value="InterPro"/>
</dbReference>
<dbReference type="SUPFAM" id="SSF89124">
    <property type="entry name" value="Nop domain"/>
    <property type="match status" value="1"/>
</dbReference>
<comment type="function">
    <text evidence="2">Catalyzes the post-translational formation of 4-hydroxyproline in -Xaa-Pro-Gly- sequences in collagens and other proteins.</text>
</comment>
<dbReference type="FunFam" id="1.10.246.90:FF:000004">
    <property type="entry name" value="Nucleolar protein 58"/>
    <property type="match status" value="1"/>
</dbReference>
<dbReference type="Gene3D" id="2.60.120.620">
    <property type="entry name" value="q2cbj1_9rhob like domain"/>
    <property type="match status" value="1"/>
</dbReference>
<evidence type="ECO:0000256" key="3">
    <source>
        <dbReference type="ARBA" id="ARBA00004319"/>
    </source>
</evidence>
<evidence type="ECO:0000313" key="23">
    <source>
        <dbReference type="Proteomes" id="UP001286313"/>
    </source>
</evidence>
<keyword evidence="12" id="KW-0560">Oxidoreductase</keyword>
<evidence type="ECO:0000256" key="13">
    <source>
        <dbReference type="ARBA" id="ARBA00023004"/>
    </source>
</evidence>
<dbReference type="InterPro" id="IPR012974">
    <property type="entry name" value="NOP58/56_N"/>
</dbReference>
<comment type="subunit">
    <text evidence="16">Core component of box C/D small nucleolar ribonucleoprotein (snoRNP) particles; the core proteins SNU13, NOP56, NOP58 and FBL or FBLL1 assemble stepwise onto the snoRNA. Interacts with NOLC1/Nopp140. Interacts with NOPCHAP1, NUFIP1, RUVBL1 and RUVBL2; NOPCHAP1 bridges the association of NOP58 with RUVBL1:RUVBL2 and NUFIP1. Interacts with PIH1D1. Part of the small subunit (SSU) processome, composed of more than 70 proteins and the RNA chaperone small nucleolar RNA (snoRNA) U3.</text>
</comment>
<comment type="function">
    <text evidence="15">Required for the biogenesis of box C/D snoRNAs such as U3, U8 and U14 snoRNAs. Part of the small subunit (SSU) processome, first precursor of the small eukaryotic ribosomal subunit. During the assembly of the SSU processome in the nucleolus, many ribosome biogenesis factors, an RNA chaperone and ribosomal proteins associate with the nascent pre-rRNA and work in concert to generate RNA folding, modifications, rearrangements and cleavage as well as targeted degradation of pre-ribosomal RNA by the RNA exosome. Core component of box C/D small nucleolar ribonucleoprotein (snoRNP) complexes that function in methylation of multiple sites on ribosomal RNAs (rRNAs) and messenger RNAs (mRNAs).</text>
</comment>
<keyword evidence="14" id="KW-0539">Nucleus</keyword>
<comment type="subcellular location">
    <subcellularLocation>
        <location evidence="3">Endoplasmic reticulum lumen</location>
    </subcellularLocation>
    <subcellularLocation>
        <location evidence="4">Nucleus</location>
        <location evidence="4">Nucleolus</location>
    </subcellularLocation>
</comment>
<keyword evidence="11" id="KW-0223">Dioxygenase</keyword>
<protein>
    <recommendedName>
        <fullName evidence="8">Nucleolar protein 58</fullName>
        <ecNumber evidence="7">1.14.11.2</ecNumber>
    </recommendedName>
    <alternativeName>
        <fullName evidence="17">Nucleolar protein 5</fullName>
    </alternativeName>
</protein>
<accession>A0AAE1FML9</accession>
<evidence type="ECO:0000256" key="2">
    <source>
        <dbReference type="ARBA" id="ARBA00002035"/>
    </source>
</evidence>
<dbReference type="PANTHER" id="PTHR10894">
    <property type="entry name" value="NUCLEOLAR PROTEIN 5 NUCLEOLAR PROTEIN NOP5 NOP58"/>
    <property type="match status" value="1"/>
</dbReference>
<evidence type="ECO:0000256" key="6">
    <source>
        <dbReference type="ARBA" id="ARBA00009211"/>
    </source>
</evidence>
<dbReference type="InterPro" id="IPR006620">
    <property type="entry name" value="Pro_4_hyd_alph"/>
</dbReference>
<evidence type="ECO:0000256" key="14">
    <source>
        <dbReference type="ARBA" id="ARBA00023242"/>
    </source>
</evidence>
<feature type="compositionally biased region" description="Low complexity" evidence="18">
    <location>
        <begin position="526"/>
        <end position="552"/>
    </location>
</feature>
<feature type="compositionally biased region" description="Low complexity" evidence="18">
    <location>
        <begin position="1020"/>
        <end position="1031"/>
    </location>
</feature>
<dbReference type="Pfam" id="PF08336">
    <property type="entry name" value="P4Ha_N"/>
    <property type="match status" value="1"/>
</dbReference>
<evidence type="ECO:0000256" key="7">
    <source>
        <dbReference type="ARBA" id="ARBA00012269"/>
    </source>
</evidence>
<dbReference type="AlphaFoldDB" id="A0AAE1FML9"/>
<feature type="domain" description="Nop" evidence="20">
    <location>
        <begin position="283"/>
        <end position="401"/>
    </location>
</feature>
<dbReference type="InterPro" id="IPR044862">
    <property type="entry name" value="Pro_4_hyd_alph_FE2OG_OXY"/>
</dbReference>
<dbReference type="GO" id="GO:0031428">
    <property type="term" value="C:box C/D methylation guide snoRNP complex"/>
    <property type="evidence" value="ECO:0007669"/>
    <property type="project" value="InterPro"/>
</dbReference>
<comment type="caution">
    <text evidence="22">The sequence shown here is derived from an EMBL/GenBank/DDBJ whole genome shotgun (WGS) entry which is preliminary data.</text>
</comment>
<keyword evidence="9" id="KW-0690">Ribosome biogenesis</keyword>
<evidence type="ECO:0000256" key="5">
    <source>
        <dbReference type="ARBA" id="ARBA00006511"/>
    </source>
</evidence>
<evidence type="ECO:0000256" key="16">
    <source>
        <dbReference type="ARBA" id="ARBA00063404"/>
    </source>
</evidence>
<comment type="similarity">
    <text evidence="6">Belongs to the NOP5/NOP56 family.</text>
</comment>
<evidence type="ECO:0000256" key="1">
    <source>
        <dbReference type="ARBA" id="ARBA00001961"/>
    </source>
</evidence>
<proteinExistence type="inferred from homology"/>
<feature type="compositionally biased region" description="Basic and acidic residues" evidence="18">
    <location>
        <begin position="830"/>
        <end position="839"/>
    </location>
</feature>
<evidence type="ECO:0000313" key="22">
    <source>
        <dbReference type="EMBL" id="KAK3876899.1"/>
    </source>
</evidence>
<keyword evidence="19" id="KW-0812">Transmembrane</keyword>
<evidence type="ECO:0000256" key="15">
    <source>
        <dbReference type="ARBA" id="ARBA00060303"/>
    </source>
</evidence>
<dbReference type="Pfam" id="PF08156">
    <property type="entry name" value="NOP5NT"/>
    <property type="match status" value="1"/>
</dbReference>
<dbReference type="EMBL" id="JAWQEG010001758">
    <property type="protein sequence ID" value="KAK3876899.1"/>
    <property type="molecule type" value="Genomic_DNA"/>
</dbReference>
<feature type="region of interest" description="Disordered" evidence="18">
    <location>
        <begin position="1006"/>
        <end position="1031"/>
    </location>
</feature>
<dbReference type="PROSITE" id="PS51471">
    <property type="entry name" value="FE2OG_OXY"/>
    <property type="match status" value="1"/>
</dbReference>
<dbReference type="Pfam" id="PF13640">
    <property type="entry name" value="2OG-FeII_Oxy_3"/>
    <property type="match status" value="1"/>
</dbReference>
<dbReference type="Pfam" id="PF01798">
    <property type="entry name" value="Nop"/>
    <property type="match status" value="1"/>
</dbReference>
<dbReference type="InterPro" id="IPR013547">
    <property type="entry name" value="P4H_N"/>
</dbReference>
<dbReference type="InterPro" id="IPR012976">
    <property type="entry name" value="NOSIC"/>
</dbReference>
<dbReference type="GO" id="GO:0005506">
    <property type="term" value="F:iron ion binding"/>
    <property type="evidence" value="ECO:0007669"/>
    <property type="project" value="InterPro"/>
</dbReference>
<feature type="compositionally biased region" description="Basic and acidic residues" evidence="18">
    <location>
        <begin position="879"/>
        <end position="898"/>
    </location>
</feature>
<dbReference type="PROSITE" id="PS51358">
    <property type="entry name" value="NOP"/>
    <property type="match status" value="1"/>
</dbReference>
<dbReference type="InterPro" id="IPR036070">
    <property type="entry name" value="Nop_dom_sf"/>
</dbReference>
<keyword evidence="19" id="KW-0472">Membrane</keyword>
<dbReference type="GO" id="GO:0030515">
    <property type="term" value="F:snoRNA binding"/>
    <property type="evidence" value="ECO:0007669"/>
    <property type="project" value="InterPro"/>
</dbReference>
<feature type="region of interest" description="Disordered" evidence="18">
    <location>
        <begin position="433"/>
        <end position="456"/>
    </location>
</feature>
<evidence type="ECO:0000259" key="21">
    <source>
        <dbReference type="PROSITE" id="PS51471"/>
    </source>
</evidence>
<name>A0AAE1FML9_PETCI</name>
<evidence type="ECO:0000256" key="17">
    <source>
        <dbReference type="ARBA" id="ARBA00082313"/>
    </source>
</evidence>
<dbReference type="EC" id="1.14.11.2" evidence="7"/>
<dbReference type="Gene3D" id="1.10.287.4070">
    <property type="match status" value="1"/>
</dbReference>
<keyword evidence="19" id="KW-1133">Transmembrane helix</keyword>